<name>A0A219B5Q4_9SPHN</name>
<accession>A0A219B5Q4</accession>
<keyword evidence="9" id="KW-1185">Reference proteome</keyword>
<evidence type="ECO:0000256" key="1">
    <source>
        <dbReference type="ARBA" id="ARBA00001946"/>
    </source>
</evidence>
<dbReference type="PANTHER" id="PTHR32308:SF0">
    <property type="entry name" value="HPCH_HPAI ALDOLASE_CITRATE LYASE DOMAIN-CONTAINING PROTEIN"/>
    <property type="match status" value="1"/>
</dbReference>
<organism evidence="8 9">
    <name type="scientific">Pacificimonas flava</name>
    <dbReference type="NCBI Taxonomy" id="1234595"/>
    <lineage>
        <taxon>Bacteria</taxon>
        <taxon>Pseudomonadati</taxon>
        <taxon>Pseudomonadota</taxon>
        <taxon>Alphaproteobacteria</taxon>
        <taxon>Sphingomonadales</taxon>
        <taxon>Sphingosinicellaceae</taxon>
        <taxon>Pacificimonas</taxon>
    </lineage>
</organism>
<keyword evidence="3 6" id="KW-0479">Metal-binding</keyword>
<keyword evidence="4 6" id="KW-0460">Magnesium</keyword>
<comment type="similarity">
    <text evidence="2">Belongs to the HpcH/HpaI aldolase family.</text>
</comment>
<evidence type="ECO:0000313" key="9">
    <source>
        <dbReference type="Proteomes" id="UP000198462"/>
    </source>
</evidence>
<feature type="binding site" evidence="6">
    <location>
        <position position="141"/>
    </location>
    <ligand>
        <name>Mg(2+)</name>
        <dbReference type="ChEBI" id="CHEBI:18420"/>
    </ligand>
</feature>
<dbReference type="GO" id="GO:0000287">
    <property type="term" value="F:magnesium ion binding"/>
    <property type="evidence" value="ECO:0007669"/>
    <property type="project" value="TreeGrafter"/>
</dbReference>
<feature type="binding site" evidence="6">
    <location>
        <position position="169"/>
    </location>
    <ligand>
        <name>Mg(2+)</name>
        <dbReference type="ChEBI" id="CHEBI:18420"/>
    </ligand>
</feature>
<dbReference type="SUPFAM" id="SSF51621">
    <property type="entry name" value="Phosphoenolpyruvate/pyruvate domain"/>
    <property type="match status" value="1"/>
</dbReference>
<dbReference type="AlphaFoldDB" id="A0A219B5Q4"/>
<dbReference type="OrthoDB" id="9800547at2"/>
<gene>
    <name evidence="8" type="ORF">B5C34_06270</name>
</gene>
<reference evidence="9" key="1">
    <citation type="submission" date="2017-05" db="EMBL/GenBank/DDBJ databases">
        <authorList>
            <person name="Lin X."/>
        </authorList>
    </citation>
    <scope>NUCLEOTIDE SEQUENCE [LARGE SCALE GENOMIC DNA]</scope>
    <source>
        <strain evidence="9">JLT2012</strain>
    </source>
</reference>
<dbReference type="RefSeq" id="WP_088711895.1">
    <property type="nucleotide sequence ID" value="NZ_NFZT01000001.1"/>
</dbReference>
<keyword evidence="8" id="KW-0456">Lyase</keyword>
<dbReference type="InterPro" id="IPR040442">
    <property type="entry name" value="Pyrv_kinase-like_dom_sf"/>
</dbReference>
<dbReference type="PIRSF" id="PIRSF015582">
    <property type="entry name" value="Cit_lyase_B"/>
    <property type="match status" value="1"/>
</dbReference>
<feature type="binding site" evidence="5">
    <location>
        <position position="77"/>
    </location>
    <ligand>
        <name>substrate</name>
    </ligand>
</feature>
<sequence>MTAEDVPSRRAPNRSWLFIPGDSEKKLAKAGGLAADALIFDLEDAVAPERKDAARELVPALLQDTPAAERRSEYWVRINPLDSGLALVDLAAIVEGAPDGVVLPKAEGPEDLLRLSDFLSALEVRAGLKEGEIDILPVATETPAACFRLGDYADLALPRLRGLSWGAEDLSAALGAATNRDASGDFAPAYRLVRSLTLLGAHAAGVEAVDTLHADFRDAEGLRASSSAARSEGFTGRLAIHPAQVEPINASFSPSAEEVDHARSVVAAFAAQPGAGTVGLDGKMLDRPHLKQAETVIAQAEAYGAA</sequence>
<evidence type="ECO:0000256" key="2">
    <source>
        <dbReference type="ARBA" id="ARBA00005568"/>
    </source>
</evidence>
<evidence type="ECO:0000259" key="7">
    <source>
        <dbReference type="Pfam" id="PF03328"/>
    </source>
</evidence>
<feature type="binding site" evidence="5">
    <location>
        <position position="141"/>
    </location>
    <ligand>
        <name>substrate</name>
    </ligand>
</feature>
<evidence type="ECO:0000256" key="5">
    <source>
        <dbReference type="PIRSR" id="PIRSR015582-1"/>
    </source>
</evidence>
<comment type="caution">
    <text evidence="8">The sequence shown here is derived from an EMBL/GenBank/DDBJ whole genome shotgun (WGS) entry which is preliminary data.</text>
</comment>
<dbReference type="Gene3D" id="3.20.20.60">
    <property type="entry name" value="Phosphoenolpyruvate-binding domains"/>
    <property type="match status" value="1"/>
</dbReference>
<evidence type="ECO:0000256" key="6">
    <source>
        <dbReference type="PIRSR" id="PIRSR015582-2"/>
    </source>
</evidence>
<dbReference type="Proteomes" id="UP000198462">
    <property type="component" value="Unassembled WGS sequence"/>
</dbReference>
<dbReference type="InterPro" id="IPR011206">
    <property type="entry name" value="Citrate_lyase_beta/mcl1/mcl2"/>
</dbReference>
<comment type="cofactor">
    <cofactor evidence="1">
        <name>Mg(2+)</name>
        <dbReference type="ChEBI" id="CHEBI:18420"/>
    </cofactor>
</comment>
<dbReference type="InterPro" id="IPR015813">
    <property type="entry name" value="Pyrv/PenolPyrv_kinase-like_dom"/>
</dbReference>
<feature type="domain" description="HpcH/HpaI aldolase/citrate lyase" evidence="7">
    <location>
        <begin position="14"/>
        <end position="242"/>
    </location>
</feature>
<evidence type="ECO:0000256" key="4">
    <source>
        <dbReference type="ARBA" id="ARBA00022842"/>
    </source>
</evidence>
<evidence type="ECO:0000256" key="3">
    <source>
        <dbReference type="ARBA" id="ARBA00022723"/>
    </source>
</evidence>
<dbReference type="InterPro" id="IPR005000">
    <property type="entry name" value="Aldolase/citrate-lyase_domain"/>
</dbReference>
<dbReference type="GO" id="GO:0006107">
    <property type="term" value="P:oxaloacetate metabolic process"/>
    <property type="evidence" value="ECO:0007669"/>
    <property type="project" value="TreeGrafter"/>
</dbReference>
<dbReference type="PANTHER" id="PTHR32308">
    <property type="entry name" value="LYASE BETA SUBUNIT, PUTATIVE (AFU_ORTHOLOGUE AFUA_4G13030)-RELATED"/>
    <property type="match status" value="1"/>
</dbReference>
<dbReference type="GO" id="GO:0016829">
    <property type="term" value="F:lyase activity"/>
    <property type="evidence" value="ECO:0007669"/>
    <property type="project" value="UniProtKB-KW"/>
</dbReference>
<dbReference type="Pfam" id="PF03328">
    <property type="entry name" value="HpcH_HpaI"/>
    <property type="match status" value="1"/>
</dbReference>
<protein>
    <submittedName>
        <fullName evidence="8">CoA ester lyase</fullName>
    </submittedName>
</protein>
<evidence type="ECO:0000313" key="8">
    <source>
        <dbReference type="EMBL" id="OWV33108.1"/>
    </source>
</evidence>
<proteinExistence type="inferred from homology"/>
<dbReference type="EMBL" id="NFZT01000001">
    <property type="protein sequence ID" value="OWV33108.1"/>
    <property type="molecule type" value="Genomic_DNA"/>
</dbReference>